<protein>
    <submittedName>
        <fullName evidence="2">Uncharacterized protein</fullName>
    </submittedName>
</protein>
<dbReference type="STRING" id="74546.PMT9312_1867"/>
<keyword evidence="1" id="KW-1133">Transmembrane helix</keyword>
<feature type="transmembrane region" description="Helical" evidence="1">
    <location>
        <begin position="12"/>
        <end position="28"/>
    </location>
</feature>
<proteinExistence type="predicted"/>
<name>A7FAG9_PROM9</name>
<keyword evidence="1" id="KW-0812">Transmembrane</keyword>
<keyword evidence="1" id="KW-0472">Membrane</keyword>
<accession>A7FAG9</accession>
<dbReference type="AlphaFoldDB" id="A7FAG9"/>
<dbReference type="Proteomes" id="UP000002715">
    <property type="component" value="Chromosome"/>
</dbReference>
<organism evidence="2 3">
    <name type="scientific">Prochlorococcus marinus (strain MIT 9312)</name>
    <dbReference type="NCBI Taxonomy" id="74546"/>
    <lineage>
        <taxon>Bacteria</taxon>
        <taxon>Bacillati</taxon>
        <taxon>Cyanobacteriota</taxon>
        <taxon>Cyanophyceae</taxon>
        <taxon>Synechococcales</taxon>
        <taxon>Prochlorococcaceae</taxon>
        <taxon>Prochlorococcus</taxon>
    </lineage>
</organism>
<evidence type="ECO:0000256" key="1">
    <source>
        <dbReference type="SAM" id="Phobius"/>
    </source>
</evidence>
<reference evidence="3" key="1">
    <citation type="submission" date="2005-07" db="EMBL/GenBank/DDBJ databases">
        <title>Complete sequence of Prochlorococcus marinus str. MIT 9312.</title>
        <authorList>
            <consortium name="US DOE Joint Genome Institute"/>
            <person name="Copeland A."/>
            <person name="Lucas S."/>
            <person name="Lapidus A."/>
            <person name="Barry K."/>
            <person name="Detter J.C."/>
            <person name="Glavina T."/>
            <person name="Hammon N."/>
            <person name="Israni S."/>
            <person name="Pitluck S."/>
            <person name="Thiel J."/>
            <person name="Schmutz J."/>
            <person name="Larimer F."/>
            <person name="Land M."/>
            <person name="Kyrpides N."/>
            <person name="Lykidis A."/>
            <person name="Richardson P."/>
        </authorList>
    </citation>
    <scope>NUCLEOTIDE SEQUENCE [LARGE SCALE GENOMIC DNA]</scope>
    <source>
        <strain evidence="3">MIT 9312</strain>
    </source>
</reference>
<dbReference type="KEGG" id="pmi:PMT9312_1867"/>
<evidence type="ECO:0000313" key="3">
    <source>
        <dbReference type="Proteomes" id="UP000002715"/>
    </source>
</evidence>
<gene>
    <name evidence="2" type="ordered locus">PMT9312_1867</name>
</gene>
<dbReference type="HOGENOM" id="CLU_3357736_0_0_3"/>
<evidence type="ECO:0000313" key="2">
    <source>
        <dbReference type="EMBL" id="ABS83143.1"/>
    </source>
</evidence>
<dbReference type="EMBL" id="CP000111">
    <property type="protein sequence ID" value="ABS83143.1"/>
    <property type="molecule type" value="Genomic_DNA"/>
</dbReference>
<sequence>MKFLYDKIWVPIFGYILSKFVFLIEGNNKDSKNKKKRD</sequence>